<organism evidence="1 2">
    <name type="scientific">Panicum virgatum</name>
    <name type="common">Blackwell switchgrass</name>
    <dbReference type="NCBI Taxonomy" id="38727"/>
    <lineage>
        <taxon>Eukaryota</taxon>
        <taxon>Viridiplantae</taxon>
        <taxon>Streptophyta</taxon>
        <taxon>Embryophyta</taxon>
        <taxon>Tracheophyta</taxon>
        <taxon>Spermatophyta</taxon>
        <taxon>Magnoliopsida</taxon>
        <taxon>Liliopsida</taxon>
        <taxon>Poales</taxon>
        <taxon>Poaceae</taxon>
        <taxon>PACMAD clade</taxon>
        <taxon>Panicoideae</taxon>
        <taxon>Panicodae</taxon>
        <taxon>Paniceae</taxon>
        <taxon>Panicinae</taxon>
        <taxon>Panicum</taxon>
        <taxon>Panicum sect. Hiantes</taxon>
    </lineage>
</organism>
<sequence length="165" mass="17482">MFVTTSSSSSASLGFATSQLAGLSLSAGAATSAVVAPFPKRQLQASSPSSRLWSSNPVCCCCAFVDRVNVSLSSSEAGGGTSPASLAVAGAEPREVDLRPVSVSRAPLDWRRQPRWRVGASAEQVAGIPRRLRANGEKKKRVKRRNELDVVPYRQLKQSGVHCIS</sequence>
<protein>
    <submittedName>
        <fullName evidence="1">Uncharacterized protein</fullName>
    </submittedName>
</protein>
<evidence type="ECO:0000313" key="2">
    <source>
        <dbReference type="Proteomes" id="UP000823388"/>
    </source>
</evidence>
<reference evidence="1" key="1">
    <citation type="submission" date="2020-05" db="EMBL/GenBank/DDBJ databases">
        <title>WGS assembly of Panicum virgatum.</title>
        <authorList>
            <person name="Lovell J.T."/>
            <person name="Jenkins J."/>
            <person name="Shu S."/>
            <person name="Juenger T.E."/>
            <person name="Schmutz J."/>
        </authorList>
    </citation>
    <scope>NUCLEOTIDE SEQUENCE</scope>
    <source>
        <strain evidence="1">AP13</strain>
    </source>
</reference>
<dbReference type="EMBL" id="CM029051">
    <property type="protein sequence ID" value="KAG2560917.1"/>
    <property type="molecule type" value="Genomic_DNA"/>
</dbReference>
<name>A0A8T0PF54_PANVG</name>
<gene>
    <name evidence="1" type="ORF">PVAP13_8KG214102</name>
</gene>
<accession>A0A8T0PF54</accession>
<proteinExistence type="predicted"/>
<dbReference type="AlphaFoldDB" id="A0A8T0PF54"/>
<dbReference type="Proteomes" id="UP000823388">
    <property type="component" value="Chromosome 8K"/>
</dbReference>
<keyword evidence="2" id="KW-1185">Reference proteome</keyword>
<evidence type="ECO:0000313" key="1">
    <source>
        <dbReference type="EMBL" id="KAG2560917.1"/>
    </source>
</evidence>
<comment type="caution">
    <text evidence="1">The sequence shown here is derived from an EMBL/GenBank/DDBJ whole genome shotgun (WGS) entry which is preliminary data.</text>
</comment>